<proteinExistence type="predicted"/>
<keyword evidence="4" id="KW-0808">Transferase</keyword>
<accession>A0A2H0B331</accession>
<comment type="caution">
    <text evidence="9">The sequence shown here is derived from an EMBL/GenBank/DDBJ whole genome shotgun (WGS) entry which is preliminary data.</text>
</comment>
<protein>
    <recommendedName>
        <fullName evidence="11">Glycosyltransferase RgtA/B/C/D-like domain-containing protein</fullName>
    </recommendedName>
</protein>
<dbReference type="InterPro" id="IPR050297">
    <property type="entry name" value="LipidA_mod_glycosyltrf_83"/>
</dbReference>
<evidence type="ECO:0000313" key="9">
    <source>
        <dbReference type="EMBL" id="PIP52062.1"/>
    </source>
</evidence>
<feature type="transmembrane region" description="Helical" evidence="8">
    <location>
        <begin position="107"/>
        <end position="140"/>
    </location>
</feature>
<evidence type="ECO:0000256" key="4">
    <source>
        <dbReference type="ARBA" id="ARBA00022679"/>
    </source>
</evidence>
<evidence type="ECO:0000313" key="10">
    <source>
        <dbReference type="Proteomes" id="UP000231081"/>
    </source>
</evidence>
<evidence type="ECO:0000256" key="3">
    <source>
        <dbReference type="ARBA" id="ARBA00022676"/>
    </source>
</evidence>
<sequence length="481" mass="54790">MKRLNLLAVALWLAIGIYGIFYNITYIDEAKYLIKGWLITTGQVGYYSTPEFFYQHMPGGLLWYGLGQKLFGPSLLVARFQSFFIGLLIIYFTYRLAKTIKPQAGKLILPVLALSPVAILYYSSAVPQSLAALTLILGFYNLFKNKNYWATFWFTMAFIVRENFLFTLILYLIYQRHRRLKQLALSLLVIAAFVIPGWPGITNVFKNFPGISWLLPVSGNEKEILSLSFQQQTHSFSLYLTAAKEFIAIFFSWLIIMALAARQPWPKIKHWNFLVAVFCFNFLAHAWSAFNLSPRAIVPYFAYIAPLASVIASAWLVKTRLKLFWLFPAAATGLIFASLWQPPGKINTITAMNRAAAEINTLAENKTRTIWIAEPITLYLNGKVSYYPLINHTNFYKPSNDTATIKALGFWNQTLLDQWLKEADLLVLDPNRLALAKIELKPELEANWEKITPPATVWPPGLEFYLPKSQATTFPDASPSE</sequence>
<name>A0A2H0B331_9BACT</name>
<dbReference type="GO" id="GO:0009103">
    <property type="term" value="P:lipopolysaccharide biosynthetic process"/>
    <property type="evidence" value="ECO:0007669"/>
    <property type="project" value="UniProtKB-ARBA"/>
</dbReference>
<dbReference type="PANTHER" id="PTHR33908">
    <property type="entry name" value="MANNOSYLTRANSFERASE YKCB-RELATED"/>
    <property type="match status" value="1"/>
</dbReference>
<evidence type="ECO:0000256" key="2">
    <source>
        <dbReference type="ARBA" id="ARBA00022475"/>
    </source>
</evidence>
<gene>
    <name evidence="9" type="ORF">COX09_03700</name>
</gene>
<evidence type="ECO:0000256" key="8">
    <source>
        <dbReference type="SAM" id="Phobius"/>
    </source>
</evidence>
<feature type="transmembrane region" description="Helical" evidence="8">
    <location>
        <begin position="236"/>
        <end position="259"/>
    </location>
</feature>
<comment type="subcellular location">
    <subcellularLocation>
        <location evidence="1">Cell membrane</location>
        <topology evidence="1">Multi-pass membrane protein</topology>
    </subcellularLocation>
</comment>
<keyword evidence="5 8" id="KW-0812">Transmembrane</keyword>
<organism evidence="9 10">
    <name type="scientific">Candidatus Beckwithbacteria bacterium CG23_combo_of_CG06-09_8_20_14_all_47_9</name>
    <dbReference type="NCBI Taxonomy" id="1974498"/>
    <lineage>
        <taxon>Bacteria</taxon>
        <taxon>Candidatus Beckwithiibacteriota</taxon>
    </lineage>
</organism>
<dbReference type="EMBL" id="PCSQ01000096">
    <property type="protein sequence ID" value="PIP52062.1"/>
    <property type="molecule type" value="Genomic_DNA"/>
</dbReference>
<dbReference type="GO" id="GO:0016763">
    <property type="term" value="F:pentosyltransferase activity"/>
    <property type="evidence" value="ECO:0007669"/>
    <property type="project" value="TreeGrafter"/>
</dbReference>
<dbReference type="PANTHER" id="PTHR33908:SF11">
    <property type="entry name" value="MEMBRANE PROTEIN"/>
    <property type="match status" value="1"/>
</dbReference>
<evidence type="ECO:0000256" key="6">
    <source>
        <dbReference type="ARBA" id="ARBA00022989"/>
    </source>
</evidence>
<feature type="transmembrane region" description="Helical" evidence="8">
    <location>
        <begin position="70"/>
        <end position="95"/>
    </location>
</feature>
<evidence type="ECO:0000256" key="1">
    <source>
        <dbReference type="ARBA" id="ARBA00004651"/>
    </source>
</evidence>
<dbReference type="GO" id="GO:0005886">
    <property type="term" value="C:plasma membrane"/>
    <property type="evidence" value="ECO:0007669"/>
    <property type="project" value="UniProtKB-SubCell"/>
</dbReference>
<feature type="transmembrane region" description="Helical" evidence="8">
    <location>
        <begin position="183"/>
        <end position="201"/>
    </location>
</feature>
<reference evidence="9 10" key="1">
    <citation type="submission" date="2017-09" db="EMBL/GenBank/DDBJ databases">
        <title>Depth-based differentiation of microbial function through sediment-hosted aquifers and enrichment of novel symbionts in the deep terrestrial subsurface.</title>
        <authorList>
            <person name="Probst A.J."/>
            <person name="Ladd B."/>
            <person name="Jarett J.K."/>
            <person name="Geller-Mcgrath D.E."/>
            <person name="Sieber C.M."/>
            <person name="Emerson J.B."/>
            <person name="Anantharaman K."/>
            <person name="Thomas B.C."/>
            <person name="Malmstrom R."/>
            <person name="Stieglmeier M."/>
            <person name="Klingl A."/>
            <person name="Woyke T."/>
            <person name="Ryan C.M."/>
            <person name="Banfield J.F."/>
        </authorList>
    </citation>
    <scope>NUCLEOTIDE SEQUENCE [LARGE SCALE GENOMIC DNA]</scope>
    <source>
        <strain evidence="9">CG23_combo_of_CG06-09_8_20_14_all_47_9</strain>
    </source>
</reference>
<keyword evidence="3" id="KW-0328">Glycosyltransferase</keyword>
<dbReference type="Proteomes" id="UP000231081">
    <property type="component" value="Unassembled WGS sequence"/>
</dbReference>
<evidence type="ECO:0000256" key="7">
    <source>
        <dbReference type="ARBA" id="ARBA00023136"/>
    </source>
</evidence>
<evidence type="ECO:0000256" key="5">
    <source>
        <dbReference type="ARBA" id="ARBA00022692"/>
    </source>
</evidence>
<feature type="transmembrane region" description="Helical" evidence="8">
    <location>
        <begin position="323"/>
        <end position="340"/>
    </location>
</feature>
<evidence type="ECO:0008006" key="11">
    <source>
        <dbReference type="Google" id="ProtNLM"/>
    </source>
</evidence>
<keyword evidence="6 8" id="KW-1133">Transmembrane helix</keyword>
<feature type="transmembrane region" description="Helical" evidence="8">
    <location>
        <begin position="271"/>
        <end position="290"/>
    </location>
</feature>
<keyword evidence="7 8" id="KW-0472">Membrane</keyword>
<dbReference type="AlphaFoldDB" id="A0A2H0B331"/>
<feature type="transmembrane region" description="Helical" evidence="8">
    <location>
        <begin position="296"/>
        <end position="316"/>
    </location>
</feature>
<feature type="transmembrane region" description="Helical" evidence="8">
    <location>
        <begin position="6"/>
        <end position="25"/>
    </location>
</feature>
<feature type="transmembrane region" description="Helical" evidence="8">
    <location>
        <begin position="152"/>
        <end position="174"/>
    </location>
</feature>
<keyword evidence="2" id="KW-1003">Cell membrane</keyword>